<accession>A0A2H1WJW2</accession>
<proteinExistence type="predicted"/>
<organism evidence="2">
    <name type="scientific">Spodoptera frugiperda</name>
    <name type="common">Fall armyworm</name>
    <dbReference type="NCBI Taxonomy" id="7108"/>
    <lineage>
        <taxon>Eukaryota</taxon>
        <taxon>Metazoa</taxon>
        <taxon>Ecdysozoa</taxon>
        <taxon>Arthropoda</taxon>
        <taxon>Hexapoda</taxon>
        <taxon>Insecta</taxon>
        <taxon>Pterygota</taxon>
        <taxon>Neoptera</taxon>
        <taxon>Endopterygota</taxon>
        <taxon>Lepidoptera</taxon>
        <taxon>Glossata</taxon>
        <taxon>Ditrysia</taxon>
        <taxon>Noctuoidea</taxon>
        <taxon>Noctuidae</taxon>
        <taxon>Amphipyrinae</taxon>
        <taxon>Spodoptera</taxon>
    </lineage>
</organism>
<evidence type="ECO:0000313" key="2">
    <source>
        <dbReference type="EMBL" id="SOQ53375.1"/>
    </source>
</evidence>
<dbReference type="EMBL" id="ODYU01009150">
    <property type="protein sequence ID" value="SOQ53375.1"/>
    <property type="molecule type" value="Genomic_DNA"/>
</dbReference>
<protein>
    <submittedName>
        <fullName evidence="2">SFRICE_017459</fullName>
    </submittedName>
</protein>
<name>A0A2H1WJW2_SPOFR</name>
<evidence type="ECO:0000256" key="1">
    <source>
        <dbReference type="SAM" id="MobiDB-lite"/>
    </source>
</evidence>
<gene>
    <name evidence="2" type="ORF">SFRICE_017459</name>
</gene>
<feature type="compositionally biased region" description="Basic and acidic residues" evidence="1">
    <location>
        <begin position="81"/>
        <end position="118"/>
    </location>
</feature>
<dbReference type="AlphaFoldDB" id="A0A2H1WJW2"/>
<sequence>MAVVLWKNFESGITKAQQTTNLDVEVGNEMARLNHLVLGILILQIYVNAAPSDVSKIEEIAKVEVADPSVELVDPYVKQADTKVEETDPKVEEADLKVQESDPKLDAKPKEVESDKNSTDTQRQKRWYNPYGFPPMNPLIYPSYNKRDEGQNTGYYGGQDPLVQIHRQIQEIANIVRQPPLPQPPLHHIPIFFPVLFIPRGDCNCNPNPGPGPTPGSETTTESDKNGTTPSILNRWPAMEDTRQNWGFVVNQSDSDSEEGVEFSRPISFDPIRLNKPLRPQPPVEHGSVQSDSGKRDDQPQSEAPRPETPASRPPSRPPPSTRPPPSNRPQNSSPFDYRPTPLAPPSRCDGAILTCCHQAQVVYECFAIQGCPDLSGYGSPCDPNLILTNGHANRRKEFKMASYTTLVIVTMILAQAFCRPEVNKDSNISGSTIKPPAGLSYNELVYILQARYGKDVPRPKILSPCARAILGCCKDNHINESCSESLNCGAFFFDDNPCDEKFVLDALKAAKSFYQQL</sequence>
<feature type="region of interest" description="Disordered" evidence="1">
    <location>
        <begin position="206"/>
        <end position="240"/>
    </location>
</feature>
<feature type="region of interest" description="Disordered" evidence="1">
    <location>
        <begin position="81"/>
        <end position="129"/>
    </location>
</feature>
<feature type="compositionally biased region" description="Pro residues" evidence="1">
    <location>
        <begin position="312"/>
        <end position="328"/>
    </location>
</feature>
<feature type="region of interest" description="Disordered" evidence="1">
    <location>
        <begin position="253"/>
        <end position="342"/>
    </location>
</feature>
<reference evidence="2" key="1">
    <citation type="submission" date="2016-07" db="EMBL/GenBank/DDBJ databases">
        <authorList>
            <person name="Bretaudeau A."/>
        </authorList>
    </citation>
    <scope>NUCLEOTIDE SEQUENCE</scope>
    <source>
        <strain evidence="2">Rice</strain>
        <tissue evidence="2">Whole body</tissue>
    </source>
</reference>